<dbReference type="InterPro" id="IPR024688">
    <property type="entry name" value="Mac_dom"/>
</dbReference>
<evidence type="ECO:0000256" key="3">
    <source>
        <dbReference type="ARBA" id="ARBA00022737"/>
    </source>
</evidence>
<evidence type="ECO:0000256" key="6">
    <source>
        <dbReference type="RuleBase" id="RU367021"/>
    </source>
</evidence>
<evidence type="ECO:0000256" key="1">
    <source>
        <dbReference type="ARBA" id="ARBA00007274"/>
    </source>
</evidence>
<evidence type="ECO:0000256" key="4">
    <source>
        <dbReference type="ARBA" id="ARBA00023315"/>
    </source>
</evidence>
<evidence type="ECO:0000256" key="5">
    <source>
        <dbReference type="ARBA" id="ARBA00055587"/>
    </source>
</evidence>
<dbReference type="FunFam" id="2.160.10.10:FF:000025">
    <property type="entry name" value="Hexapeptide-repeat containing-acetyltransferase"/>
    <property type="match status" value="1"/>
</dbReference>
<dbReference type="Pfam" id="PF14602">
    <property type="entry name" value="Hexapep_2"/>
    <property type="match status" value="1"/>
</dbReference>
<name>A0A1Y3R6J0_9BACT</name>
<dbReference type="SMART" id="SM01266">
    <property type="entry name" value="Mac"/>
    <property type="match status" value="1"/>
</dbReference>
<reference evidence="9" key="1">
    <citation type="submission" date="2017-04" db="EMBL/GenBank/DDBJ databases">
        <title>Function of individual gut microbiota members based on whole genome sequencing of pure cultures obtained from chicken caecum.</title>
        <authorList>
            <person name="Medvecky M."/>
            <person name="Cejkova D."/>
            <person name="Polansky O."/>
            <person name="Karasova D."/>
            <person name="Kubasova T."/>
            <person name="Cizek A."/>
            <person name="Rychlik I."/>
        </authorList>
    </citation>
    <scope>NUCLEOTIDE SEQUENCE [LARGE SCALE GENOMIC DNA]</scope>
    <source>
        <strain evidence="9">An90</strain>
    </source>
</reference>
<dbReference type="RefSeq" id="WP_018694845.1">
    <property type="nucleotide sequence ID" value="NZ_AP025562.1"/>
</dbReference>
<evidence type="ECO:0000256" key="2">
    <source>
        <dbReference type="ARBA" id="ARBA00022679"/>
    </source>
</evidence>
<keyword evidence="3" id="KW-0677">Repeat</keyword>
<dbReference type="PANTHER" id="PTHR43017">
    <property type="entry name" value="GALACTOSIDE O-ACETYLTRANSFERASE"/>
    <property type="match status" value="1"/>
</dbReference>
<dbReference type="InterPro" id="IPR001451">
    <property type="entry name" value="Hexapep"/>
</dbReference>
<dbReference type="Pfam" id="PF12464">
    <property type="entry name" value="Mac"/>
    <property type="match status" value="1"/>
</dbReference>
<dbReference type="eggNOG" id="COG0110">
    <property type="taxonomic scope" value="Bacteria"/>
</dbReference>
<dbReference type="PANTHER" id="PTHR43017:SF1">
    <property type="entry name" value="ACETYLTRANSFERASE YJL218W-RELATED"/>
    <property type="match status" value="1"/>
</dbReference>
<evidence type="ECO:0000313" key="8">
    <source>
        <dbReference type="EMBL" id="OUN04390.1"/>
    </source>
</evidence>
<evidence type="ECO:0000259" key="7">
    <source>
        <dbReference type="SMART" id="SM01266"/>
    </source>
</evidence>
<sequence length="193" mass="21172">MDDLEKMKTGMWLYARKPQIREALQRCEELVFRFNSLPPSREEERNAIIRQLFGRTGGTFCIHSPFHCDFGSQISIGDDFTGNFNLTILDEAPVTIGNHVFIGPNVGIYTVTHALLPDQRNAGVMRSLPITIGDNVWIGGNCVVMQGVTIGDGTVIGAGSVVTRDIPAGVIAFGNPCRVIRPVTEDDRITEVV</sequence>
<dbReference type="SUPFAM" id="SSF51161">
    <property type="entry name" value="Trimeric LpxA-like enzymes"/>
    <property type="match status" value="1"/>
</dbReference>
<keyword evidence="4 6" id="KW-0012">Acyltransferase</keyword>
<dbReference type="EMBL" id="NFHB01000002">
    <property type="protein sequence ID" value="OUN04390.1"/>
    <property type="molecule type" value="Genomic_DNA"/>
</dbReference>
<dbReference type="Proteomes" id="UP000195772">
    <property type="component" value="Unassembled WGS sequence"/>
</dbReference>
<comment type="caution">
    <text evidence="8">The sequence shown here is derived from an EMBL/GenBank/DDBJ whole genome shotgun (WGS) entry which is preliminary data.</text>
</comment>
<keyword evidence="2 6" id="KW-0808">Transferase</keyword>
<dbReference type="Pfam" id="PF00132">
    <property type="entry name" value="Hexapep"/>
    <property type="match status" value="1"/>
</dbReference>
<proteinExistence type="inferred from homology"/>
<evidence type="ECO:0000313" key="9">
    <source>
        <dbReference type="Proteomes" id="UP000195772"/>
    </source>
</evidence>
<dbReference type="OrthoDB" id="9812571at2"/>
<organism evidence="8 9">
    <name type="scientific">Alistipes onderdonkii</name>
    <dbReference type="NCBI Taxonomy" id="328813"/>
    <lineage>
        <taxon>Bacteria</taxon>
        <taxon>Pseudomonadati</taxon>
        <taxon>Bacteroidota</taxon>
        <taxon>Bacteroidia</taxon>
        <taxon>Bacteroidales</taxon>
        <taxon>Rikenellaceae</taxon>
        <taxon>Alistipes</taxon>
    </lineage>
</organism>
<dbReference type="InterPro" id="IPR039369">
    <property type="entry name" value="LacA-like"/>
</dbReference>
<protein>
    <recommendedName>
        <fullName evidence="6">Acetyltransferase</fullName>
        <ecNumber evidence="6">2.3.1.-</ecNumber>
    </recommendedName>
</protein>
<dbReference type="CDD" id="cd03357">
    <property type="entry name" value="LbH_MAT_GAT"/>
    <property type="match status" value="1"/>
</dbReference>
<comment type="function">
    <text evidence="5">Acetyltransferase implicated in the O-acetylation of Nod factors.</text>
</comment>
<gene>
    <name evidence="8" type="ORF">B5G41_03505</name>
</gene>
<dbReference type="Gene3D" id="2.160.10.10">
    <property type="entry name" value="Hexapeptide repeat proteins"/>
    <property type="match status" value="1"/>
</dbReference>
<dbReference type="GO" id="GO:0008870">
    <property type="term" value="F:galactoside O-acetyltransferase activity"/>
    <property type="evidence" value="ECO:0007669"/>
    <property type="project" value="TreeGrafter"/>
</dbReference>
<dbReference type="AlphaFoldDB" id="A0A1Y3R6J0"/>
<dbReference type="EC" id="2.3.1.-" evidence="6"/>
<feature type="domain" description="Maltose/galactoside acetyltransferase" evidence="7">
    <location>
        <begin position="4"/>
        <end position="58"/>
    </location>
</feature>
<comment type="similarity">
    <text evidence="1 6">Belongs to the transferase hexapeptide repeat family.</text>
</comment>
<dbReference type="InterPro" id="IPR011004">
    <property type="entry name" value="Trimer_LpxA-like_sf"/>
</dbReference>
<accession>A0A1Y3R6J0</accession>